<dbReference type="Gene3D" id="3.80.10.10">
    <property type="entry name" value="Ribonuclease Inhibitor"/>
    <property type="match status" value="1"/>
</dbReference>
<feature type="transmembrane region" description="Helical" evidence="5">
    <location>
        <begin position="256"/>
        <end position="281"/>
    </location>
</feature>
<organism evidence="7 8">
    <name type="scientific">Kingdonia uniflora</name>
    <dbReference type="NCBI Taxonomy" id="39325"/>
    <lineage>
        <taxon>Eukaryota</taxon>
        <taxon>Viridiplantae</taxon>
        <taxon>Streptophyta</taxon>
        <taxon>Embryophyta</taxon>
        <taxon>Tracheophyta</taxon>
        <taxon>Spermatophyta</taxon>
        <taxon>Magnoliopsida</taxon>
        <taxon>Ranunculales</taxon>
        <taxon>Circaeasteraceae</taxon>
        <taxon>Kingdonia</taxon>
    </lineage>
</organism>
<dbReference type="PANTHER" id="PTHR24222:SF76">
    <property type="entry name" value="MYCOBACTIN IMPORT ATP-BINDING_PERMEASE PROTEIN IRTB"/>
    <property type="match status" value="1"/>
</dbReference>
<feature type="transmembrane region" description="Helical" evidence="5">
    <location>
        <begin position="144"/>
        <end position="168"/>
    </location>
</feature>
<evidence type="ECO:0000256" key="4">
    <source>
        <dbReference type="ARBA" id="ARBA00023136"/>
    </source>
</evidence>
<dbReference type="Proteomes" id="UP000541444">
    <property type="component" value="Unassembled WGS sequence"/>
</dbReference>
<dbReference type="PROSITE" id="PS50929">
    <property type="entry name" value="ABC_TM1F"/>
    <property type="match status" value="1"/>
</dbReference>
<reference evidence="7 8" key="1">
    <citation type="journal article" date="2020" name="IScience">
        <title>Genome Sequencing of the Endangered Kingdonia uniflora (Circaeasteraceae, Ranunculales) Reveals Potential Mechanisms of Evolutionary Specialization.</title>
        <authorList>
            <person name="Sun Y."/>
            <person name="Deng T."/>
            <person name="Zhang A."/>
            <person name="Moore M.J."/>
            <person name="Landis J.B."/>
            <person name="Lin N."/>
            <person name="Zhang H."/>
            <person name="Zhang X."/>
            <person name="Huang J."/>
            <person name="Zhang X."/>
            <person name="Sun H."/>
            <person name="Wang H."/>
        </authorList>
    </citation>
    <scope>NUCLEOTIDE SEQUENCE [LARGE SCALE GENOMIC DNA]</scope>
    <source>
        <strain evidence="7">TB1705</strain>
        <tissue evidence="7">Leaf</tissue>
    </source>
</reference>
<accession>A0A7J7N682</accession>
<dbReference type="Pfam" id="PF00664">
    <property type="entry name" value="ABC_membrane"/>
    <property type="match status" value="1"/>
</dbReference>
<dbReference type="Gene3D" id="1.20.1560.10">
    <property type="entry name" value="ABC transporter type 1, transmembrane domain"/>
    <property type="match status" value="1"/>
</dbReference>
<dbReference type="GO" id="GO:0005524">
    <property type="term" value="F:ATP binding"/>
    <property type="evidence" value="ECO:0007669"/>
    <property type="project" value="InterPro"/>
</dbReference>
<comment type="caution">
    <text evidence="7">The sequence shown here is derived from an EMBL/GenBank/DDBJ whole genome shotgun (WGS) entry which is preliminary data.</text>
</comment>
<gene>
    <name evidence="7" type="ORF">GIB67_020667</name>
</gene>
<comment type="subcellular location">
    <subcellularLocation>
        <location evidence="1">Membrane</location>
        <topology evidence="1">Multi-pass membrane protein</topology>
    </subcellularLocation>
</comment>
<dbReference type="InterPro" id="IPR036640">
    <property type="entry name" value="ABC1_TM_sf"/>
</dbReference>
<name>A0A7J7N682_9MAGN</name>
<feature type="transmembrane region" description="Helical" evidence="5">
    <location>
        <begin position="174"/>
        <end position="194"/>
    </location>
</feature>
<dbReference type="GO" id="GO:0140359">
    <property type="term" value="F:ABC-type transporter activity"/>
    <property type="evidence" value="ECO:0007669"/>
    <property type="project" value="InterPro"/>
</dbReference>
<dbReference type="InterPro" id="IPR011527">
    <property type="entry name" value="ABC1_TM_dom"/>
</dbReference>
<dbReference type="InterPro" id="IPR039421">
    <property type="entry name" value="Type_1_exporter"/>
</dbReference>
<evidence type="ECO:0000256" key="2">
    <source>
        <dbReference type="ARBA" id="ARBA00022692"/>
    </source>
</evidence>
<keyword evidence="2 5" id="KW-0812">Transmembrane</keyword>
<keyword evidence="3 5" id="KW-1133">Transmembrane helix</keyword>
<evidence type="ECO:0000259" key="6">
    <source>
        <dbReference type="PROSITE" id="PS50929"/>
    </source>
</evidence>
<dbReference type="AlphaFoldDB" id="A0A7J7N682"/>
<dbReference type="SUPFAM" id="SSF90123">
    <property type="entry name" value="ABC transporter transmembrane region"/>
    <property type="match status" value="1"/>
</dbReference>
<dbReference type="InterPro" id="IPR032199">
    <property type="entry name" value="RMI1_C"/>
</dbReference>
<dbReference type="PANTHER" id="PTHR24222">
    <property type="entry name" value="ABC TRANSPORTER B FAMILY"/>
    <property type="match status" value="1"/>
</dbReference>
<dbReference type="GO" id="GO:0005886">
    <property type="term" value="C:plasma membrane"/>
    <property type="evidence" value="ECO:0007669"/>
    <property type="project" value="TreeGrafter"/>
</dbReference>
<keyword evidence="8" id="KW-1185">Reference proteome</keyword>
<dbReference type="Pfam" id="PF16099">
    <property type="entry name" value="RMI1_C"/>
    <property type="match status" value="1"/>
</dbReference>
<evidence type="ECO:0000256" key="1">
    <source>
        <dbReference type="ARBA" id="ARBA00004141"/>
    </source>
</evidence>
<proteinExistence type="predicted"/>
<feature type="domain" description="ABC transmembrane type-1" evidence="6">
    <location>
        <begin position="142"/>
        <end position="317"/>
    </location>
</feature>
<sequence>MGVNPISSDVYNFSAPLCSWQGVVCDTQKKYVIGLLASGLDLSGLISESIIGSIPVGILKCQNMVSVSISSNQITGTVPDGFSIVFPKLKSLDISGNAIQGRSFSMRGMDLTADLLCDGSRRRHWHHIPTSQEGYLFKAGFVQWLVVLMVGNFIHYLSTFLAGLVVWFVSAWKLALLSVAVIPGIAFAGGLYAYTLTGLTSKSRESYANAGIVAEQAVAQVRTVYSYVGESKAINSYSDAIQNTLKLGYKAGMAKGLGIGCTYGIACMSWPLVFWCAGVFIRNGQTDGGKAFTAIFSAIVRGMSLGQSFSNLGAFSKGKSAGYKLERFKSWGFQKVLSVNYGCWSTDDTDNGWSKTDIPTLDIESDTKEDRRMTHVLVDTKGSTRWSLAINTQEIEDFTLEGKHRLIKKYGLLIPEGDKTRVDGWHIIQFPGGQNAPKKFNMNLLWRQTSPESISKADGLEKNRNLLLKLRTYVDRLTPKTERVLEKLSPRCSIFGKSISPHTLALRVSTEEIPFTYMSSLQLSWTDMKDDTPFVQGKIKCFLTGVKGNGFQFKGRTEFEVHVYIDDGSLISEVLIDHNIVQIFCLFV</sequence>
<dbReference type="CDD" id="cd18577">
    <property type="entry name" value="ABC_6TM_Pgp_ABCB1_D1_like"/>
    <property type="match status" value="1"/>
</dbReference>
<evidence type="ECO:0000256" key="3">
    <source>
        <dbReference type="ARBA" id="ARBA00022989"/>
    </source>
</evidence>
<dbReference type="InterPro" id="IPR032675">
    <property type="entry name" value="LRR_dom_sf"/>
</dbReference>
<dbReference type="SUPFAM" id="SSF52058">
    <property type="entry name" value="L domain-like"/>
    <property type="match status" value="1"/>
</dbReference>
<dbReference type="EMBL" id="JACGCM010001032">
    <property type="protein sequence ID" value="KAF6162408.1"/>
    <property type="molecule type" value="Genomic_DNA"/>
</dbReference>
<evidence type="ECO:0000313" key="8">
    <source>
        <dbReference type="Proteomes" id="UP000541444"/>
    </source>
</evidence>
<evidence type="ECO:0000256" key="5">
    <source>
        <dbReference type="SAM" id="Phobius"/>
    </source>
</evidence>
<evidence type="ECO:0000313" key="7">
    <source>
        <dbReference type="EMBL" id="KAF6162408.1"/>
    </source>
</evidence>
<protein>
    <recommendedName>
        <fullName evidence="6">ABC transmembrane type-1 domain-containing protein</fullName>
    </recommendedName>
</protein>
<dbReference type="OrthoDB" id="1933554at2759"/>
<keyword evidence="4 5" id="KW-0472">Membrane</keyword>